<protein>
    <recommendedName>
        <fullName evidence="3">Reverse transcriptase</fullName>
    </recommendedName>
</protein>
<dbReference type="OMA" id="FHACINQ"/>
<dbReference type="PANTHER" id="PTHR31635:SF196">
    <property type="entry name" value="REVERSE TRANSCRIPTASE DOMAIN-CONTAINING PROTEIN-RELATED"/>
    <property type="match status" value="1"/>
</dbReference>
<dbReference type="EnsemblPlants" id="evm.model.06.1449">
    <property type="protein sequence ID" value="cds.evm.model.06.1449"/>
    <property type="gene ID" value="evm.TU.06.1449"/>
</dbReference>
<name>A0A803PUJ5_CANSA</name>
<dbReference type="EMBL" id="UZAU01000610">
    <property type="status" value="NOT_ANNOTATED_CDS"/>
    <property type="molecule type" value="Genomic_DNA"/>
</dbReference>
<proteinExistence type="predicted"/>
<dbReference type="Proteomes" id="UP000596661">
    <property type="component" value="Chromosome 6"/>
</dbReference>
<organism evidence="1 2">
    <name type="scientific">Cannabis sativa</name>
    <name type="common">Hemp</name>
    <name type="synonym">Marijuana</name>
    <dbReference type="NCBI Taxonomy" id="3483"/>
    <lineage>
        <taxon>Eukaryota</taxon>
        <taxon>Viridiplantae</taxon>
        <taxon>Streptophyta</taxon>
        <taxon>Embryophyta</taxon>
        <taxon>Tracheophyta</taxon>
        <taxon>Spermatophyta</taxon>
        <taxon>Magnoliopsida</taxon>
        <taxon>eudicotyledons</taxon>
        <taxon>Gunneridae</taxon>
        <taxon>Pentapetalae</taxon>
        <taxon>rosids</taxon>
        <taxon>fabids</taxon>
        <taxon>Rosales</taxon>
        <taxon>Cannabaceae</taxon>
        <taxon>Cannabis</taxon>
    </lineage>
</organism>
<evidence type="ECO:0000313" key="2">
    <source>
        <dbReference type="Proteomes" id="UP000596661"/>
    </source>
</evidence>
<reference evidence="1" key="1">
    <citation type="submission" date="2018-11" db="EMBL/GenBank/DDBJ databases">
        <authorList>
            <person name="Grassa J C."/>
        </authorList>
    </citation>
    <scope>NUCLEOTIDE SEQUENCE [LARGE SCALE GENOMIC DNA]</scope>
</reference>
<evidence type="ECO:0000313" key="1">
    <source>
        <dbReference type="EnsemblPlants" id="cds.evm.model.06.1449"/>
    </source>
</evidence>
<dbReference type="AlphaFoldDB" id="A0A803PUJ5"/>
<reference evidence="1" key="2">
    <citation type="submission" date="2021-03" db="UniProtKB">
        <authorList>
            <consortium name="EnsemblPlants"/>
        </authorList>
    </citation>
    <scope>IDENTIFICATION</scope>
</reference>
<dbReference type="Gramene" id="evm.model.06.1449">
    <property type="protein sequence ID" value="cds.evm.model.06.1449"/>
    <property type="gene ID" value="evm.TU.06.1449"/>
</dbReference>
<dbReference type="PANTHER" id="PTHR31635">
    <property type="entry name" value="REVERSE TRANSCRIPTASE DOMAIN-CONTAINING PROTEIN-RELATED"/>
    <property type="match status" value="1"/>
</dbReference>
<sequence>MVSKLKQFKIKLKEINKEGFNNLQATVGKYKQELDDLQTKLQHHPLDTSLITQEKEARERLITTQKNYAYFLQQKAKIAWLQDGDCNTAFLHSSIKQRMRQNQILSIEQLDGSKTRDPNLIAVAFLEFYKGLLSTRLENRRKVHAGILAKGPKLTQEQTNMLLQEFPTKEVKAAVFSIPGSKSPGPDGFFSFFYQDNWEIIGKDVSKVVLPFLNSDNIIKEINSTIITLVPKRLKTKERLVKFTLQMDDYCSLCNRQKEYSTCSSSVPLMSNAFKESKIGWCGEQRLLIWPSLLDG</sequence>
<keyword evidence="2" id="KW-1185">Reference proteome</keyword>
<evidence type="ECO:0008006" key="3">
    <source>
        <dbReference type="Google" id="ProtNLM"/>
    </source>
</evidence>
<accession>A0A803PUJ5</accession>